<evidence type="ECO:0000256" key="1">
    <source>
        <dbReference type="RuleBase" id="RU366020"/>
    </source>
</evidence>
<evidence type="ECO:0000259" key="2">
    <source>
        <dbReference type="PROSITE" id="PS51746"/>
    </source>
</evidence>
<dbReference type="GO" id="GO:0046872">
    <property type="term" value="F:metal ion binding"/>
    <property type="evidence" value="ECO:0007669"/>
    <property type="project" value="UniProtKB-UniRule"/>
</dbReference>
<dbReference type="GO" id="GO:0004722">
    <property type="term" value="F:protein serine/threonine phosphatase activity"/>
    <property type="evidence" value="ECO:0007669"/>
    <property type="project" value="UniProtKB-EC"/>
</dbReference>
<comment type="caution">
    <text evidence="3">The sequence shown here is derived from an EMBL/GenBank/DDBJ whole genome shotgun (WGS) entry which is preliminary data.</text>
</comment>
<keyword evidence="1" id="KW-0378">Hydrolase</keyword>
<dbReference type="EC" id="3.1.3.16" evidence="1"/>
<keyword evidence="1" id="KW-0904">Protein phosphatase</keyword>
<keyword evidence="4" id="KW-1185">Reference proteome</keyword>
<sequence length="283" mass="31346">MMIPNKRRRRFEVTEVDEHDELVCSSSPDRPKTKLKMVVGSSYFPKNNKLNPKGEDAHFICEHKNTIGIADGVGGWARHAVDSGIYARELMSNCLVALDKEQIGAVNPKSVLQEAYSNTKAQGSSTACVLTLREDHILQAANVDDSGFMIFRDNKLLFRSPTMQHGFNHPYQLGNHVRSDRPECADVIEIGFLEPGDIIVAGTDGVFDNIHPFEIVEVFEQTDGSVWPEQHACMIASIALENSLDEDYLSPFQIAAEAAGQDYDGGKYDDITVVVAMIESLKT</sequence>
<proteinExistence type="inferred from homology"/>
<gene>
    <name evidence="3" type="ORF">HS088_TW21G00333</name>
</gene>
<dbReference type="PANTHER" id="PTHR12320">
    <property type="entry name" value="PROTEIN PHOSPHATASE 2C"/>
    <property type="match status" value="1"/>
</dbReference>
<dbReference type="PROSITE" id="PS51746">
    <property type="entry name" value="PPM_2"/>
    <property type="match status" value="1"/>
</dbReference>
<keyword evidence="1" id="KW-0464">Manganese</keyword>
<dbReference type="SUPFAM" id="SSF81606">
    <property type="entry name" value="PP2C-like"/>
    <property type="match status" value="1"/>
</dbReference>
<organism evidence="3 4">
    <name type="scientific">Tripterygium wilfordii</name>
    <name type="common">Thunder God vine</name>
    <dbReference type="NCBI Taxonomy" id="458696"/>
    <lineage>
        <taxon>Eukaryota</taxon>
        <taxon>Viridiplantae</taxon>
        <taxon>Streptophyta</taxon>
        <taxon>Embryophyta</taxon>
        <taxon>Tracheophyta</taxon>
        <taxon>Spermatophyta</taxon>
        <taxon>Magnoliopsida</taxon>
        <taxon>eudicotyledons</taxon>
        <taxon>Gunneridae</taxon>
        <taxon>Pentapetalae</taxon>
        <taxon>rosids</taxon>
        <taxon>fabids</taxon>
        <taxon>Celastrales</taxon>
        <taxon>Celastraceae</taxon>
        <taxon>Tripterygium</taxon>
    </lineage>
</organism>
<evidence type="ECO:0000313" key="4">
    <source>
        <dbReference type="Proteomes" id="UP000593562"/>
    </source>
</evidence>
<evidence type="ECO:0000313" key="3">
    <source>
        <dbReference type="EMBL" id="KAF5728189.1"/>
    </source>
</evidence>
<comment type="cofactor">
    <cofactor evidence="1">
        <name>Mn(2+)</name>
        <dbReference type="ChEBI" id="CHEBI:29035"/>
    </cofactor>
</comment>
<comment type="catalytic activity">
    <reaction evidence="1">
        <text>O-phospho-L-seryl-[protein] + H2O = L-seryl-[protein] + phosphate</text>
        <dbReference type="Rhea" id="RHEA:20629"/>
        <dbReference type="Rhea" id="RHEA-COMP:9863"/>
        <dbReference type="Rhea" id="RHEA-COMP:11604"/>
        <dbReference type="ChEBI" id="CHEBI:15377"/>
        <dbReference type="ChEBI" id="CHEBI:29999"/>
        <dbReference type="ChEBI" id="CHEBI:43474"/>
        <dbReference type="ChEBI" id="CHEBI:83421"/>
        <dbReference type="EC" id="3.1.3.16"/>
    </reaction>
</comment>
<dbReference type="EMBL" id="JAAARO010000021">
    <property type="protein sequence ID" value="KAF5728189.1"/>
    <property type="molecule type" value="Genomic_DNA"/>
</dbReference>
<dbReference type="SMART" id="SM00332">
    <property type="entry name" value="PP2Cc"/>
    <property type="match status" value="1"/>
</dbReference>
<dbReference type="AlphaFoldDB" id="A0A7J7C201"/>
<dbReference type="InterPro" id="IPR036457">
    <property type="entry name" value="PPM-type-like_dom_sf"/>
</dbReference>
<dbReference type="OrthoDB" id="60843at2759"/>
<comment type="similarity">
    <text evidence="1">Belongs to the PP2C family.</text>
</comment>
<keyword evidence="1" id="KW-0479">Metal-binding</keyword>
<comment type="cofactor">
    <cofactor evidence="1">
        <name>Mg(2+)</name>
        <dbReference type="ChEBI" id="CHEBI:18420"/>
    </cofactor>
</comment>
<dbReference type="Gene3D" id="3.60.40.10">
    <property type="entry name" value="PPM-type phosphatase domain"/>
    <property type="match status" value="1"/>
</dbReference>
<dbReference type="InParanoid" id="A0A7J7C201"/>
<comment type="catalytic activity">
    <reaction evidence="1">
        <text>O-phospho-L-threonyl-[protein] + H2O = L-threonyl-[protein] + phosphate</text>
        <dbReference type="Rhea" id="RHEA:47004"/>
        <dbReference type="Rhea" id="RHEA-COMP:11060"/>
        <dbReference type="Rhea" id="RHEA-COMP:11605"/>
        <dbReference type="ChEBI" id="CHEBI:15377"/>
        <dbReference type="ChEBI" id="CHEBI:30013"/>
        <dbReference type="ChEBI" id="CHEBI:43474"/>
        <dbReference type="ChEBI" id="CHEBI:61977"/>
        <dbReference type="EC" id="3.1.3.16"/>
    </reaction>
</comment>
<reference evidence="3 4" key="1">
    <citation type="journal article" date="2020" name="Nat. Commun.">
        <title>Genome of Tripterygium wilfordii and identification of cytochrome P450 involved in triptolide biosynthesis.</title>
        <authorList>
            <person name="Tu L."/>
            <person name="Su P."/>
            <person name="Zhang Z."/>
            <person name="Gao L."/>
            <person name="Wang J."/>
            <person name="Hu T."/>
            <person name="Zhou J."/>
            <person name="Zhang Y."/>
            <person name="Zhao Y."/>
            <person name="Liu Y."/>
            <person name="Song Y."/>
            <person name="Tong Y."/>
            <person name="Lu Y."/>
            <person name="Yang J."/>
            <person name="Xu C."/>
            <person name="Jia M."/>
            <person name="Peters R.J."/>
            <person name="Huang L."/>
            <person name="Gao W."/>
        </authorList>
    </citation>
    <scope>NUCLEOTIDE SEQUENCE [LARGE SCALE GENOMIC DNA]</scope>
    <source>
        <strain evidence="4">cv. XIE 37</strain>
        <tissue evidence="3">Leaf</tissue>
    </source>
</reference>
<dbReference type="InterPro" id="IPR039123">
    <property type="entry name" value="PPTC7"/>
</dbReference>
<feature type="domain" description="PPM-type phosphatase" evidence="2">
    <location>
        <begin position="41"/>
        <end position="278"/>
    </location>
</feature>
<protein>
    <recommendedName>
        <fullName evidence="1">Protein phosphatase</fullName>
        <ecNumber evidence="1">3.1.3.16</ecNumber>
    </recommendedName>
</protein>
<keyword evidence="1" id="KW-0460">Magnesium</keyword>
<dbReference type="Proteomes" id="UP000593562">
    <property type="component" value="Unassembled WGS sequence"/>
</dbReference>
<dbReference type="InterPro" id="IPR001932">
    <property type="entry name" value="PPM-type_phosphatase-like_dom"/>
</dbReference>
<accession>A0A7J7C201</accession>
<dbReference type="PANTHER" id="PTHR12320:SF14">
    <property type="entry name" value="PROTEIN PHOSPHATASE"/>
    <property type="match status" value="1"/>
</dbReference>
<name>A0A7J7C201_TRIWF</name>